<feature type="non-terminal residue" evidence="1">
    <location>
        <position position="74"/>
    </location>
</feature>
<dbReference type="InterPro" id="IPR010352">
    <property type="entry name" value="DUF945"/>
</dbReference>
<reference evidence="1" key="1">
    <citation type="submission" date="2018-05" db="EMBL/GenBank/DDBJ databases">
        <authorList>
            <person name="Lanie J.A."/>
            <person name="Ng W.-L."/>
            <person name="Kazmierczak K.M."/>
            <person name="Andrzejewski T.M."/>
            <person name="Davidsen T.M."/>
            <person name="Wayne K.J."/>
            <person name="Tettelin H."/>
            <person name="Glass J.I."/>
            <person name="Rusch D."/>
            <person name="Podicherti R."/>
            <person name="Tsui H.-C.T."/>
            <person name="Winkler M.E."/>
        </authorList>
    </citation>
    <scope>NUCLEOTIDE SEQUENCE</scope>
</reference>
<sequence>MNKPLLAGAGVTLVALGVAPHFIGTSVHENVNAAVNEINQQAVYSAEVLSYDKGWFSTTAEIKLAVDFQALINA</sequence>
<dbReference type="EMBL" id="UINC01123144">
    <property type="protein sequence ID" value="SVC99413.1"/>
    <property type="molecule type" value="Genomic_DNA"/>
</dbReference>
<dbReference type="Pfam" id="PF06097">
    <property type="entry name" value="DUF945"/>
    <property type="match status" value="1"/>
</dbReference>
<name>A0A382RNZ4_9ZZZZ</name>
<proteinExistence type="predicted"/>
<evidence type="ECO:0000313" key="1">
    <source>
        <dbReference type="EMBL" id="SVC99413.1"/>
    </source>
</evidence>
<protein>
    <submittedName>
        <fullName evidence="1">Uncharacterized protein</fullName>
    </submittedName>
</protein>
<organism evidence="1">
    <name type="scientific">marine metagenome</name>
    <dbReference type="NCBI Taxonomy" id="408172"/>
    <lineage>
        <taxon>unclassified sequences</taxon>
        <taxon>metagenomes</taxon>
        <taxon>ecological metagenomes</taxon>
    </lineage>
</organism>
<accession>A0A382RNZ4</accession>
<dbReference type="AlphaFoldDB" id="A0A382RNZ4"/>
<gene>
    <name evidence="1" type="ORF">METZ01_LOCUS352267</name>
</gene>